<dbReference type="PANTHER" id="PTHR45296:SF1">
    <property type="entry name" value="TRANSDUCIN_WD40 REPEAT-LIKE SUPERFAMILY PROTEIN"/>
    <property type="match status" value="1"/>
</dbReference>
<keyword evidence="4" id="KW-1185">Reference proteome</keyword>
<gene>
    <name evidence="3" type="ORF">CBR_g34019</name>
</gene>
<keyword evidence="1" id="KW-0853">WD repeat</keyword>
<evidence type="ECO:0000313" key="3">
    <source>
        <dbReference type="EMBL" id="GBG81838.1"/>
    </source>
</evidence>
<dbReference type="PROSITE" id="PS50294">
    <property type="entry name" value="WD_REPEATS_REGION"/>
    <property type="match status" value="2"/>
</dbReference>
<dbReference type="Gramene" id="GBG81838">
    <property type="protein sequence ID" value="GBG81838"/>
    <property type="gene ID" value="CBR_g34019"/>
</dbReference>
<dbReference type="OrthoDB" id="2161379at2759"/>
<name>A0A388LHQ5_CHABU</name>
<dbReference type="SMART" id="SM00320">
    <property type="entry name" value="WD40"/>
    <property type="match status" value="6"/>
</dbReference>
<evidence type="ECO:0000256" key="1">
    <source>
        <dbReference type="PROSITE-ProRule" id="PRU00221"/>
    </source>
</evidence>
<feature type="repeat" description="WD" evidence="1">
    <location>
        <begin position="21"/>
        <end position="54"/>
    </location>
</feature>
<evidence type="ECO:0008006" key="5">
    <source>
        <dbReference type="Google" id="ProtNLM"/>
    </source>
</evidence>
<protein>
    <recommendedName>
        <fullName evidence="5">Anaphase-promoting complex subunit 4 WD40 domain-containing protein</fullName>
    </recommendedName>
</protein>
<dbReference type="InterPro" id="IPR001680">
    <property type="entry name" value="WD40_rpt"/>
</dbReference>
<reference evidence="3 4" key="1">
    <citation type="journal article" date="2018" name="Cell">
        <title>The Chara Genome: Secondary Complexity and Implications for Plant Terrestrialization.</title>
        <authorList>
            <person name="Nishiyama T."/>
            <person name="Sakayama H."/>
            <person name="Vries J.D."/>
            <person name="Buschmann H."/>
            <person name="Saint-Marcoux D."/>
            <person name="Ullrich K.K."/>
            <person name="Haas F.B."/>
            <person name="Vanderstraeten L."/>
            <person name="Becker D."/>
            <person name="Lang D."/>
            <person name="Vosolsobe S."/>
            <person name="Rombauts S."/>
            <person name="Wilhelmsson P.K.I."/>
            <person name="Janitza P."/>
            <person name="Kern R."/>
            <person name="Heyl A."/>
            <person name="Rumpler F."/>
            <person name="Villalobos L.I.A.C."/>
            <person name="Clay J.M."/>
            <person name="Skokan R."/>
            <person name="Toyoda A."/>
            <person name="Suzuki Y."/>
            <person name="Kagoshima H."/>
            <person name="Schijlen E."/>
            <person name="Tajeshwar N."/>
            <person name="Catarino B."/>
            <person name="Hetherington A.J."/>
            <person name="Saltykova A."/>
            <person name="Bonnot C."/>
            <person name="Breuninger H."/>
            <person name="Symeonidi A."/>
            <person name="Radhakrishnan G.V."/>
            <person name="Van Nieuwerburgh F."/>
            <person name="Deforce D."/>
            <person name="Chang C."/>
            <person name="Karol K.G."/>
            <person name="Hedrich R."/>
            <person name="Ulvskov P."/>
            <person name="Glockner G."/>
            <person name="Delwiche C.F."/>
            <person name="Petrasek J."/>
            <person name="Van de Peer Y."/>
            <person name="Friml J."/>
            <person name="Beilby M."/>
            <person name="Dolan L."/>
            <person name="Kohara Y."/>
            <person name="Sugano S."/>
            <person name="Fujiyama A."/>
            <person name="Delaux P.-M."/>
            <person name="Quint M."/>
            <person name="TheiBen G."/>
            <person name="Hagemann M."/>
            <person name="Harholt J."/>
            <person name="Dunand C."/>
            <person name="Zachgo S."/>
            <person name="Langdale J."/>
            <person name="Maumus F."/>
            <person name="Straeten D.V.D."/>
            <person name="Gould S.B."/>
            <person name="Rensing S.A."/>
        </authorList>
    </citation>
    <scope>NUCLEOTIDE SEQUENCE [LARGE SCALE GENOMIC DNA]</scope>
    <source>
        <strain evidence="3 4">S276</strain>
    </source>
</reference>
<accession>A0A388LHQ5</accession>
<feature type="repeat" description="WD" evidence="1">
    <location>
        <begin position="154"/>
        <end position="196"/>
    </location>
</feature>
<dbReference type="STRING" id="69332.A0A388LHQ5"/>
<evidence type="ECO:0000256" key="2">
    <source>
        <dbReference type="SAM" id="MobiDB-lite"/>
    </source>
</evidence>
<dbReference type="AlphaFoldDB" id="A0A388LHQ5"/>
<dbReference type="Pfam" id="PF00400">
    <property type="entry name" value="WD40"/>
    <property type="match status" value="3"/>
</dbReference>
<comment type="caution">
    <text evidence="3">The sequence shown here is derived from an EMBL/GenBank/DDBJ whole genome shotgun (WGS) entry which is preliminary data.</text>
</comment>
<dbReference type="Proteomes" id="UP000265515">
    <property type="component" value="Unassembled WGS sequence"/>
</dbReference>
<feature type="repeat" description="WD" evidence="1">
    <location>
        <begin position="302"/>
        <end position="346"/>
    </location>
</feature>
<dbReference type="OMA" id="GDLMVWG"/>
<dbReference type="EMBL" id="BFEA01000388">
    <property type="protein sequence ID" value="GBG81838.1"/>
    <property type="molecule type" value="Genomic_DNA"/>
</dbReference>
<sequence>MERPETNSQVPSTTSSISSRLRGHTDTVCCCDFDASGGLLATGGEDSSIRVFDVPSHACCQVYTGRFAQDAVTSVRFSMSGDHILYAAAGTVVYAFDVRKGGGDTEPIRTFKVAGEEVNQVTLNRKGNFLAAADDIGEVKVVDLRTNSVFKTLRRGHSNICTSVQFHPRRPWEVVSGGLDSRILKWDFSTGRVRKEWNLSAESTLDDSEAEGVGQSRMCNPPMVHALAVCEEDCASDVSSLLVAGRGDGAVAVYDLDAEAALGSSSKEQQRKGSGSRGKDRGKRPAPVGACDQTSPISLGMLGSHAAAVSHVTFAKMSNPGEFAVSGGNDRQVRVWQLRKPVSVQQELAPAGLDVQSSLRSSLPAVGGGSGACGAEMGESKPLVLTINTKRKVNWLATRRSALENLAVVDTSSIVTLYTIGP</sequence>
<dbReference type="SUPFAM" id="SSF50978">
    <property type="entry name" value="WD40 repeat-like"/>
    <property type="match status" value="1"/>
</dbReference>
<organism evidence="3 4">
    <name type="scientific">Chara braunii</name>
    <name type="common">Braun's stonewort</name>
    <dbReference type="NCBI Taxonomy" id="69332"/>
    <lineage>
        <taxon>Eukaryota</taxon>
        <taxon>Viridiplantae</taxon>
        <taxon>Streptophyta</taxon>
        <taxon>Charophyceae</taxon>
        <taxon>Charales</taxon>
        <taxon>Characeae</taxon>
        <taxon>Chara</taxon>
    </lineage>
</organism>
<feature type="region of interest" description="Disordered" evidence="2">
    <location>
        <begin position="262"/>
        <end position="293"/>
    </location>
</feature>
<evidence type="ECO:0000313" key="4">
    <source>
        <dbReference type="Proteomes" id="UP000265515"/>
    </source>
</evidence>
<dbReference type="PROSITE" id="PS50082">
    <property type="entry name" value="WD_REPEATS_2"/>
    <property type="match status" value="3"/>
</dbReference>
<proteinExistence type="predicted"/>
<dbReference type="InterPro" id="IPR036322">
    <property type="entry name" value="WD40_repeat_dom_sf"/>
</dbReference>
<dbReference type="PANTHER" id="PTHR45296">
    <property type="entry name" value="TRANSDUCIN/WD40 REPEAT-LIKE SUPERFAMILY PROTEIN"/>
    <property type="match status" value="1"/>
</dbReference>
<dbReference type="Gene3D" id="2.130.10.10">
    <property type="entry name" value="YVTN repeat-like/Quinoprotein amine dehydrogenase"/>
    <property type="match status" value="2"/>
</dbReference>
<dbReference type="InterPro" id="IPR015943">
    <property type="entry name" value="WD40/YVTN_repeat-like_dom_sf"/>
</dbReference>